<gene>
    <name evidence="1" type="ORF">LCGC14_1534700</name>
</gene>
<name>A0A0F9IUW5_9ZZZZ</name>
<evidence type="ECO:0000313" key="1">
    <source>
        <dbReference type="EMBL" id="KKM61139.1"/>
    </source>
</evidence>
<accession>A0A0F9IUW5</accession>
<comment type="caution">
    <text evidence="1">The sequence shown here is derived from an EMBL/GenBank/DDBJ whole genome shotgun (WGS) entry which is preliminary data.</text>
</comment>
<proteinExistence type="predicted"/>
<sequence>MTWYSCKYVMKAIGKALHWLWDHFGWGYFGWNKGNLPKQRINPSRQEIRAYCKEFGLTRKAAKKGLRRAKMWRKNWAAIRKARYDGWKAGTLR</sequence>
<dbReference type="EMBL" id="LAZR01011544">
    <property type="protein sequence ID" value="KKM61139.1"/>
    <property type="molecule type" value="Genomic_DNA"/>
</dbReference>
<protein>
    <submittedName>
        <fullName evidence="1">Uncharacterized protein</fullName>
    </submittedName>
</protein>
<reference evidence="1" key="1">
    <citation type="journal article" date="2015" name="Nature">
        <title>Complex archaea that bridge the gap between prokaryotes and eukaryotes.</title>
        <authorList>
            <person name="Spang A."/>
            <person name="Saw J.H."/>
            <person name="Jorgensen S.L."/>
            <person name="Zaremba-Niedzwiedzka K."/>
            <person name="Martijn J."/>
            <person name="Lind A.E."/>
            <person name="van Eijk R."/>
            <person name="Schleper C."/>
            <person name="Guy L."/>
            <person name="Ettema T.J."/>
        </authorList>
    </citation>
    <scope>NUCLEOTIDE SEQUENCE</scope>
</reference>
<dbReference type="AlphaFoldDB" id="A0A0F9IUW5"/>
<organism evidence="1">
    <name type="scientific">marine sediment metagenome</name>
    <dbReference type="NCBI Taxonomy" id="412755"/>
    <lineage>
        <taxon>unclassified sequences</taxon>
        <taxon>metagenomes</taxon>
        <taxon>ecological metagenomes</taxon>
    </lineage>
</organism>